<dbReference type="Proteomes" id="UP000316612">
    <property type="component" value="Unassembled WGS sequence"/>
</dbReference>
<evidence type="ECO:0000256" key="1">
    <source>
        <dbReference type="SAM" id="SignalP"/>
    </source>
</evidence>
<name>A0A4Y4DUB0_GLUUR</name>
<comment type="caution">
    <text evidence="2">The sequence shown here is derived from an EMBL/GenBank/DDBJ whole genome shotgun (WGS) entry which is preliminary data.</text>
</comment>
<reference evidence="2 3" key="1">
    <citation type="submission" date="2019-06" db="EMBL/GenBank/DDBJ databases">
        <title>Whole genome shotgun sequence of Glutamicibacter uratoxydans NBRC 15515.</title>
        <authorList>
            <person name="Hosoyama A."/>
            <person name="Uohara A."/>
            <person name="Ohji S."/>
            <person name="Ichikawa N."/>
        </authorList>
    </citation>
    <scope>NUCLEOTIDE SEQUENCE [LARGE SCALE GENOMIC DNA]</scope>
    <source>
        <strain evidence="2 3">NBRC 15515</strain>
    </source>
</reference>
<dbReference type="PROSITE" id="PS51257">
    <property type="entry name" value="PROKAR_LIPOPROTEIN"/>
    <property type="match status" value="1"/>
</dbReference>
<dbReference type="RefSeq" id="WP_141366017.1">
    <property type="nucleotide sequence ID" value="NZ_BAAAJL010000010.1"/>
</dbReference>
<evidence type="ECO:0000313" key="2">
    <source>
        <dbReference type="EMBL" id="GED07185.1"/>
    </source>
</evidence>
<dbReference type="EMBL" id="BJNY01000016">
    <property type="protein sequence ID" value="GED07185.1"/>
    <property type="molecule type" value="Genomic_DNA"/>
</dbReference>
<evidence type="ECO:0008006" key="4">
    <source>
        <dbReference type="Google" id="ProtNLM"/>
    </source>
</evidence>
<dbReference type="AlphaFoldDB" id="A0A4Y4DUB0"/>
<gene>
    <name evidence="2" type="ORF">AUR04nite_27170</name>
</gene>
<accession>A0A4Y4DUB0</accession>
<feature type="chain" id="PRO_5039349496" description="Lipoprotein" evidence="1">
    <location>
        <begin position="24"/>
        <end position="144"/>
    </location>
</feature>
<feature type="signal peptide" evidence="1">
    <location>
        <begin position="1"/>
        <end position="23"/>
    </location>
</feature>
<organism evidence="2 3">
    <name type="scientific">Glutamicibacter uratoxydans</name>
    <name type="common">Arthrobacter uratoxydans</name>
    <dbReference type="NCBI Taxonomy" id="43667"/>
    <lineage>
        <taxon>Bacteria</taxon>
        <taxon>Bacillati</taxon>
        <taxon>Actinomycetota</taxon>
        <taxon>Actinomycetes</taxon>
        <taxon>Micrococcales</taxon>
        <taxon>Micrococcaceae</taxon>
        <taxon>Glutamicibacter</taxon>
    </lineage>
</organism>
<evidence type="ECO:0000313" key="3">
    <source>
        <dbReference type="Proteomes" id="UP000316612"/>
    </source>
</evidence>
<proteinExistence type="predicted"/>
<protein>
    <recommendedName>
        <fullName evidence="4">Lipoprotein</fullName>
    </recommendedName>
</protein>
<sequence>MPLRVFAAAALVLSTAAITGCSAKLPAADTCSHFLDKAAKSGLGENLAAANRAMVSGDYGMAIKPYRDYASLLSKATDDSSDEQLATSLRAVAGWSDRIASILGDESLDRTSKGKQLTEQLLSAEFQEQSRSLYRVCPGIEELG</sequence>
<keyword evidence="3" id="KW-1185">Reference proteome</keyword>
<keyword evidence="1" id="KW-0732">Signal</keyword>